<sequence>MKLQLALDRLTLEKCLQVLEETKDSIDIIEVGTGVIKEYGMSIVREIRERYPNKVLLADMKTCDAATHETKQALQAGADITTVMAFSDDASIRQALEAAEEMNGEVMLDLLNTPESRVQDLHKLGVELVSLHIGKDQQNTQKLGKKDFDKLKPFPAVKVAVAGGLDAETVTEVIVYNPSILIVGSAITGADNPAEAAKAVKEAMQNE</sequence>
<comment type="catalytic activity">
    <reaction evidence="1">
        <text>D-ribulose 5-phosphate + formaldehyde = D-arabino-hex-3-ulose 6-phosphate</text>
        <dbReference type="Rhea" id="RHEA:25201"/>
        <dbReference type="ChEBI" id="CHEBI:16842"/>
        <dbReference type="ChEBI" id="CHEBI:58121"/>
        <dbReference type="ChEBI" id="CHEBI:58542"/>
        <dbReference type="EC" id="4.1.2.43"/>
    </reaction>
</comment>
<evidence type="ECO:0000313" key="10">
    <source>
        <dbReference type="Proteomes" id="UP000752012"/>
    </source>
</evidence>
<dbReference type="EC" id="4.1.2.43" evidence="4"/>
<comment type="caution">
    <text evidence="9">The sequence shown here is derived from an EMBL/GenBank/DDBJ whole genome shotgun (WGS) entry which is preliminary data.</text>
</comment>
<proteinExistence type="inferred from homology"/>
<feature type="domain" description="Orotidine 5'-phosphate decarboxylase" evidence="8">
    <location>
        <begin position="2"/>
        <end position="200"/>
    </location>
</feature>
<comment type="pathway">
    <text evidence="2">One-carbon metabolism; formaldehyde assimilation via RuMP pathway; D-fructose 6-phosphate from D-ribulose 5-phosphate and formaldehyde: step 1/2.</text>
</comment>
<dbReference type="GO" id="GO:0043801">
    <property type="term" value="F:hexulose-6-phosphate synthase activity"/>
    <property type="evidence" value="ECO:0007669"/>
    <property type="project" value="UniProtKB-EC"/>
</dbReference>
<dbReference type="InterPro" id="IPR017553">
    <property type="entry name" value="3-hexulose-6-phosphate_synth"/>
</dbReference>
<dbReference type="CDD" id="cd04726">
    <property type="entry name" value="KGPDC_HPS"/>
    <property type="match status" value="1"/>
</dbReference>
<gene>
    <name evidence="9" type="ORF">HCN83_10440</name>
</gene>
<dbReference type="Pfam" id="PF00215">
    <property type="entry name" value="OMPdecase"/>
    <property type="match status" value="1"/>
</dbReference>
<dbReference type="GO" id="GO:0006207">
    <property type="term" value="P:'de novo' pyrimidine nucleobase biosynthetic process"/>
    <property type="evidence" value="ECO:0007669"/>
    <property type="project" value="InterPro"/>
</dbReference>
<evidence type="ECO:0000256" key="1">
    <source>
        <dbReference type="ARBA" id="ARBA00000718"/>
    </source>
</evidence>
<dbReference type="SMART" id="SM00934">
    <property type="entry name" value="OMPdecase"/>
    <property type="match status" value="1"/>
</dbReference>
<accession>A0A969PUZ7</accession>
<keyword evidence="10" id="KW-1185">Reference proteome</keyword>
<dbReference type="NCBIfam" id="TIGR03128">
    <property type="entry name" value="RuMP_HxlA"/>
    <property type="match status" value="1"/>
</dbReference>
<dbReference type="GO" id="GO:0004590">
    <property type="term" value="F:orotidine-5'-phosphate decarboxylase activity"/>
    <property type="evidence" value="ECO:0007669"/>
    <property type="project" value="InterPro"/>
</dbReference>
<dbReference type="GO" id="GO:0033982">
    <property type="term" value="F:3-dehydro-L-gulonate-6-phosphate decarboxylase activity"/>
    <property type="evidence" value="ECO:0007669"/>
    <property type="project" value="TreeGrafter"/>
</dbReference>
<evidence type="ECO:0000256" key="5">
    <source>
        <dbReference type="ARBA" id="ARBA00022563"/>
    </source>
</evidence>
<dbReference type="FunFam" id="3.20.20.70:FF:000022">
    <property type="entry name" value="3-keto-L-gulonate-6-phosphate decarboxylase UlaD"/>
    <property type="match status" value="1"/>
</dbReference>
<dbReference type="InterPro" id="IPR001754">
    <property type="entry name" value="OMPdeCOase_dom"/>
</dbReference>
<keyword evidence="7" id="KW-0119">Carbohydrate metabolism</keyword>
<dbReference type="InterPro" id="IPR011060">
    <property type="entry name" value="RibuloseP-bd_barrel"/>
</dbReference>
<evidence type="ECO:0000259" key="8">
    <source>
        <dbReference type="SMART" id="SM00934"/>
    </source>
</evidence>
<keyword evidence="6" id="KW-0456">Lyase</keyword>
<evidence type="ECO:0000256" key="2">
    <source>
        <dbReference type="ARBA" id="ARBA00005014"/>
    </source>
</evidence>
<dbReference type="InterPro" id="IPR013785">
    <property type="entry name" value="Aldolase_TIM"/>
</dbReference>
<dbReference type="GO" id="GO:0006730">
    <property type="term" value="P:one-carbon metabolic process"/>
    <property type="evidence" value="ECO:0007669"/>
    <property type="project" value="UniProtKB-KW"/>
</dbReference>
<dbReference type="GO" id="GO:0019854">
    <property type="term" value="P:L-ascorbic acid catabolic process"/>
    <property type="evidence" value="ECO:0007669"/>
    <property type="project" value="TreeGrafter"/>
</dbReference>
<name>A0A969PUZ7_9BACI</name>
<dbReference type="Proteomes" id="UP000752012">
    <property type="component" value="Unassembled WGS sequence"/>
</dbReference>
<dbReference type="RefSeq" id="WP_168007034.1">
    <property type="nucleotide sequence ID" value="NZ_JAATHJ010000014.1"/>
</dbReference>
<dbReference type="AlphaFoldDB" id="A0A969PUZ7"/>
<dbReference type="Gene3D" id="3.20.20.70">
    <property type="entry name" value="Aldolase class I"/>
    <property type="match status" value="1"/>
</dbReference>
<comment type="similarity">
    <text evidence="3">Belongs to the HPS/KGPDC family. HPS subfamily.</text>
</comment>
<dbReference type="SUPFAM" id="SSF51366">
    <property type="entry name" value="Ribulose-phoshate binding barrel"/>
    <property type="match status" value="1"/>
</dbReference>
<dbReference type="PANTHER" id="PTHR35039">
    <property type="entry name" value="3-KETO-L-GULONATE-6-PHOSPHATE DECARBOXYLASE SGBH-RELATED"/>
    <property type="match status" value="1"/>
</dbReference>
<evidence type="ECO:0000256" key="6">
    <source>
        <dbReference type="ARBA" id="ARBA00023239"/>
    </source>
</evidence>
<evidence type="ECO:0000313" key="9">
    <source>
        <dbReference type="EMBL" id="NJP37999.1"/>
    </source>
</evidence>
<evidence type="ECO:0000256" key="4">
    <source>
        <dbReference type="ARBA" id="ARBA00012890"/>
    </source>
</evidence>
<evidence type="ECO:0000256" key="3">
    <source>
        <dbReference type="ARBA" id="ARBA00006350"/>
    </source>
</evidence>
<protein>
    <recommendedName>
        <fullName evidence="4">3-hexulose-6-phosphate synthase</fullName>
        <ecNumber evidence="4">4.1.2.43</ecNumber>
    </recommendedName>
</protein>
<dbReference type="EMBL" id="JAATHJ010000014">
    <property type="protein sequence ID" value="NJP37999.1"/>
    <property type="molecule type" value="Genomic_DNA"/>
</dbReference>
<dbReference type="PANTHER" id="PTHR35039:SF3">
    <property type="entry name" value="3-KETO-L-GULONATE-6-PHOSPHATE DECARBOXYLASE SGBH-RELATED"/>
    <property type="match status" value="1"/>
</dbReference>
<organism evidence="9 10">
    <name type="scientific">Alkalicoccus luteus</name>
    <dbReference type="NCBI Taxonomy" id="1237094"/>
    <lineage>
        <taxon>Bacteria</taxon>
        <taxon>Bacillati</taxon>
        <taxon>Bacillota</taxon>
        <taxon>Bacilli</taxon>
        <taxon>Bacillales</taxon>
        <taxon>Bacillaceae</taxon>
        <taxon>Alkalicoccus</taxon>
    </lineage>
</organism>
<keyword evidence="5" id="KW-0554">One-carbon metabolism</keyword>
<evidence type="ECO:0000256" key="7">
    <source>
        <dbReference type="ARBA" id="ARBA00023277"/>
    </source>
</evidence>
<dbReference type="InterPro" id="IPR041710">
    <property type="entry name" value="HPS/KGPDC"/>
</dbReference>
<reference evidence="9 10" key="1">
    <citation type="submission" date="2020-03" db="EMBL/GenBank/DDBJ databases">
        <title>Assessment of the enzymatic potential of alkaline-tolerant lipase obtained from Bacillus luteus H11 (technogenic soil) for the bioremediation of saline soils contaminated with petroleum substances.</title>
        <authorList>
            <person name="Kalwasinska A."/>
        </authorList>
    </citation>
    <scope>NUCLEOTIDE SEQUENCE [LARGE SCALE GENOMIC DNA]</scope>
    <source>
        <strain evidence="9 10">H11</strain>
    </source>
</reference>